<name>A0A061SMA1_9RHOB</name>
<evidence type="ECO:0000313" key="4">
    <source>
        <dbReference type="EMBL" id="KAJ02841.1"/>
    </source>
</evidence>
<dbReference type="STRING" id="83219.PM02_12165"/>
<dbReference type="PANTHER" id="PTHR47756:SF2">
    <property type="entry name" value="BLL6612 PROTEIN"/>
    <property type="match status" value="1"/>
</dbReference>
<dbReference type="Pfam" id="PF20239">
    <property type="entry name" value="DUF6596"/>
    <property type="match status" value="1"/>
</dbReference>
<dbReference type="PANTHER" id="PTHR47756">
    <property type="entry name" value="BLL6612 PROTEIN-RELATED"/>
    <property type="match status" value="1"/>
</dbReference>
<dbReference type="eggNOG" id="COG4941">
    <property type="taxonomic scope" value="Bacteria"/>
</dbReference>
<dbReference type="InterPro" id="IPR013325">
    <property type="entry name" value="RNA_pol_sigma_r2"/>
</dbReference>
<feature type="domain" description="DUF6596" evidence="3">
    <location>
        <begin position="175"/>
        <end position="268"/>
    </location>
</feature>
<dbReference type="SUPFAM" id="SSF88946">
    <property type="entry name" value="Sigma2 domain of RNA polymerase sigma factors"/>
    <property type="match status" value="1"/>
</dbReference>
<dbReference type="InterPro" id="IPR007627">
    <property type="entry name" value="RNA_pol_sigma70_r2"/>
</dbReference>
<dbReference type="GO" id="GO:0003700">
    <property type="term" value="F:DNA-binding transcription factor activity"/>
    <property type="evidence" value="ECO:0007669"/>
    <property type="project" value="InterPro"/>
</dbReference>
<dbReference type="Proteomes" id="UP000027337">
    <property type="component" value="Unassembled WGS sequence"/>
</dbReference>
<dbReference type="AlphaFoldDB" id="A0A061SMA1"/>
<dbReference type="InterPro" id="IPR046531">
    <property type="entry name" value="DUF6596"/>
</dbReference>
<evidence type="ECO:0000259" key="3">
    <source>
        <dbReference type="Pfam" id="PF20239"/>
    </source>
</evidence>
<dbReference type="GO" id="GO:0006352">
    <property type="term" value="P:DNA-templated transcription initiation"/>
    <property type="evidence" value="ECO:0007669"/>
    <property type="project" value="InterPro"/>
</dbReference>
<evidence type="ECO:0000256" key="1">
    <source>
        <dbReference type="SAM" id="MobiDB-lite"/>
    </source>
</evidence>
<keyword evidence="5" id="KW-1185">Reference proteome</keyword>
<dbReference type="EMBL" id="JEMU01000009">
    <property type="protein sequence ID" value="KAJ02841.1"/>
    <property type="molecule type" value="Genomic_DNA"/>
</dbReference>
<proteinExistence type="predicted"/>
<sequence length="400" mass="43733">MTQAARAAEMAARTSYGRLLAFLSARTHDIALAEDALSTAFARALTHWPAKGVPDNPDAWLLSVARNHLTDHQRRQTRFPTQSEIPDMPDTDADDSTFPDERLTLLMVCAHPAIAADLHTPLMLQTVLGIDAKTIARLFMVSPAALAKRLVRAKAKIRDAGIPFQIPDADQLPLRSTAIAEAIYAVHAHDWLDPSDGMGEEALYLADLLAQLLPDDPEIKGLAALIALSHARAQARVQNRSLVPTPQQDVTLWDDRLIAYGNRQLTLAHSLVQWGRFQIEAAIEAVHMTRKDSGQTDWTALNKLYHALLQLAPTAGAMVAQAVVTARLHGAQAGLEALDRVEAQTGSGFQPLWAARADFALEMADLKLANCCFDKAISLTTDLAVLRFLRQKRDNLPADP</sequence>
<dbReference type="Gene3D" id="1.10.1740.10">
    <property type="match status" value="1"/>
</dbReference>
<feature type="domain" description="RNA polymerase sigma-70 region 2" evidence="2">
    <location>
        <begin position="16"/>
        <end position="78"/>
    </location>
</feature>
<organism evidence="4 5">
    <name type="scientific">Sulfitobacter mediterraneus</name>
    <dbReference type="NCBI Taxonomy" id="83219"/>
    <lineage>
        <taxon>Bacteria</taxon>
        <taxon>Pseudomonadati</taxon>
        <taxon>Pseudomonadota</taxon>
        <taxon>Alphaproteobacteria</taxon>
        <taxon>Rhodobacterales</taxon>
        <taxon>Roseobacteraceae</taxon>
        <taxon>Sulfitobacter</taxon>
    </lineage>
</organism>
<dbReference type="Pfam" id="PF04542">
    <property type="entry name" value="Sigma70_r2"/>
    <property type="match status" value="1"/>
</dbReference>
<feature type="region of interest" description="Disordered" evidence="1">
    <location>
        <begin position="72"/>
        <end position="94"/>
    </location>
</feature>
<protein>
    <submittedName>
        <fullName evidence="4">RNA polymerase subunit sigma-70</fullName>
    </submittedName>
</protein>
<reference evidence="4 5" key="1">
    <citation type="journal article" date="2014" name="Genome Announc.">
        <title>Draft Genome Sequences of Two Isolates of the Roseobacter Group, Sulfitobacter sp. Strains 3SOLIMAR09 and 1FIGIMAR09, from Harbors of Mallorca Island (Mediterranean Sea).</title>
        <authorList>
            <person name="Mas-Llado M."/>
            <person name="Pina-Villalonga J.M."/>
            <person name="Brunet-Galmes I."/>
            <person name="Nogales B."/>
            <person name="Bosch R."/>
        </authorList>
    </citation>
    <scope>NUCLEOTIDE SEQUENCE [LARGE SCALE GENOMIC DNA]</scope>
    <source>
        <strain evidence="4 5">1FIGIMAR09</strain>
    </source>
</reference>
<accession>A0A061SMA1</accession>
<comment type="caution">
    <text evidence="4">The sequence shown here is derived from an EMBL/GenBank/DDBJ whole genome shotgun (WGS) entry which is preliminary data.</text>
</comment>
<evidence type="ECO:0000313" key="5">
    <source>
        <dbReference type="Proteomes" id="UP000027337"/>
    </source>
</evidence>
<dbReference type="RefSeq" id="WP_037908737.1">
    <property type="nucleotide sequence ID" value="NZ_JEMU01000009.1"/>
</dbReference>
<evidence type="ECO:0000259" key="2">
    <source>
        <dbReference type="Pfam" id="PF04542"/>
    </source>
</evidence>
<gene>
    <name evidence="4" type="ORF">PM02_12165</name>
</gene>